<dbReference type="InterPro" id="IPR011006">
    <property type="entry name" value="CheY-like_superfamily"/>
</dbReference>
<dbReference type="SMART" id="SM00448">
    <property type="entry name" value="REC"/>
    <property type="match status" value="1"/>
</dbReference>
<evidence type="ECO:0000259" key="2">
    <source>
        <dbReference type="PROSITE" id="PS50110"/>
    </source>
</evidence>
<dbReference type="OrthoDB" id="9652at2157"/>
<dbReference type="Proteomes" id="UP000471521">
    <property type="component" value="Unassembled WGS sequence"/>
</dbReference>
<accession>A0A6B0SPB1</accession>
<name>A0A6B0SPB1_9EURY</name>
<sequence>MTNTGQPVEILLAEDNPGDAKLTEKAFEQGNILNNLHIVEDGVKALKFLRQEGEYQDKAKPDLVLLDLNMPRKDGWEVLEEIDEDPDLRGFPVIVLTSSEAESDIVKSYELQANAYLTKPVDYSGFMDIVQRFEDFWLSVVKMPPK</sequence>
<keyword evidence="1" id="KW-0597">Phosphoprotein</keyword>
<dbReference type="AlphaFoldDB" id="A0A6B0SPB1"/>
<proteinExistence type="predicted"/>
<keyword evidence="4" id="KW-1185">Reference proteome</keyword>
<dbReference type="CDD" id="cd17557">
    <property type="entry name" value="REC_Rcp-like"/>
    <property type="match status" value="1"/>
</dbReference>
<dbReference type="Pfam" id="PF00072">
    <property type="entry name" value="Response_reg"/>
    <property type="match status" value="1"/>
</dbReference>
<dbReference type="PANTHER" id="PTHR44520:SF2">
    <property type="entry name" value="RESPONSE REGULATOR RCP1"/>
    <property type="match status" value="1"/>
</dbReference>
<gene>
    <name evidence="3" type="ORF">GRX66_09535</name>
</gene>
<dbReference type="GO" id="GO:0000160">
    <property type="term" value="P:phosphorelay signal transduction system"/>
    <property type="evidence" value="ECO:0007669"/>
    <property type="project" value="InterPro"/>
</dbReference>
<dbReference type="PANTHER" id="PTHR44520">
    <property type="entry name" value="RESPONSE REGULATOR RCP1-RELATED"/>
    <property type="match status" value="1"/>
</dbReference>
<feature type="domain" description="Response regulatory" evidence="2">
    <location>
        <begin position="9"/>
        <end position="134"/>
    </location>
</feature>
<dbReference type="RefSeq" id="WP_159526350.1">
    <property type="nucleotide sequence ID" value="NZ_WUUU01000065.1"/>
</dbReference>
<dbReference type="SUPFAM" id="SSF52172">
    <property type="entry name" value="CheY-like"/>
    <property type="match status" value="1"/>
</dbReference>
<dbReference type="InterPro" id="IPR001789">
    <property type="entry name" value="Sig_transdc_resp-reg_receiver"/>
</dbReference>
<reference evidence="3 4" key="1">
    <citation type="submission" date="2019-12" db="EMBL/GenBank/DDBJ databases">
        <title>Isolation and characterization of three novel carbon monoxide-oxidizing members of Halobacteria from salione crusts and soils.</title>
        <authorList>
            <person name="Myers M.R."/>
            <person name="King G.M."/>
        </authorList>
    </citation>
    <scope>NUCLEOTIDE SEQUENCE [LARGE SCALE GENOMIC DNA]</scope>
    <source>
        <strain evidence="3 4">PCN9</strain>
    </source>
</reference>
<organism evidence="3 4">
    <name type="scientific">Halobacterium bonnevillei</name>
    <dbReference type="NCBI Taxonomy" id="2692200"/>
    <lineage>
        <taxon>Archaea</taxon>
        <taxon>Methanobacteriati</taxon>
        <taxon>Methanobacteriota</taxon>
        <taxon>Stenosarchaea group</taxon>
        <taxon>Halobacteria</taxon>
        <taxon>Halobacteriales</taxon>
        <taxon>Halobacteriaceae</taxon>
        <taxon>Halobacterium</taxon>
    </lineage>
</organism>
<evidence type="ECO:0000313" key="3">
    <source>
        <dbReference type="EMBL" id="MXR20832.1"/>
    </source>
</evidence>
<protein>
    <submittedName>
        <fullName evidence="3">Response regulator</fullName>
    </submittedName>
</protein>
<dbReference type="InterPro" id="IPR052893">
    <property type="entry name" value="TCS_response_regulator"/>
</dbReference>
<feature type="modified residue" description="4-aspartylphosphate" evidence="1">
    <location>
        <position position="67"/>
    </location>
</feature>
<evidence type="ECO:0000256" key="1">
    <source>
        <dbReference type="PROSITE-ProRule" id="PRU00169"/>
    </source>
</evidence>
<dbReference type="Gene3D" id="3.40.50.2300">
    <property type="match status" value="1"/>
</dbReference>
<evidence type="ECO:0000313" key="4">
    <source>
        <dbReference type="Proteomes" id="UP000471521"/>
    </source>
</evidence>
<dbReference type="EMBL" id="WUUU01000065">
    <property type="protein sequence ID" value="MXR20832.1"/>
    <property type="molecule type" value="Genomic_DNA"/>
</dbReference>
<dbReference type="PROSITE" id="PS50110">
    <property type="entry name" value="RESPONSE_REGULATORY"/>
    <property type="match status" value="1"/>
</dbReference>
<comment type="caution">
    <text evidence="3">The sequence shown here is derived from an EMBL/GenBank/DDBJ whole genome shotgun (WGS) entry which is preliminary data.</text>
</comment>